<evidence type="ECO:0000256" key="5">
    <source>
        <dbReference type="ARBA" id="ARBA00022833"/>
    </source>
</evidence>
<dbReference type="Pfam" id="PF00753">
    <property type="entry name" value="Lactamase_B"/>
    <property type="match status" value="1"/>
</dbReference>
<dbReference type="SUPFAM" id="SSF56281">
    <property type="entry name" value="Metallo-hydrolase/oxidoreductase"/>
    <property type="match status" value="1"/>
</dbReference>
<dbReference type="GO" id="GO:0016787">
    <property type="term" value="F:hydrolase activity"/>
    <property type="evidence" value="ECO:0007669"/>
    <property type="project" value="UniProtKB-KW"/>
</dbReference>
<dbReference type="GO" id="GO:0046872">
    <property type="term" value="F:metal ion binding"/>
    <property type="evidence" value="ECO:0007669"/>
    <property type="project" value="UniProtKB-KW"/>
</dbReference>
<accession>A0A8H5ZU81</accession>
<keyword evidence="5" id="KW-0862">Zinc</keyword>
<proteinExistence type="inferred from homology"/>
<keyword evidence="8" id="KW-1185">Reference proteome</keyword>
<dbReference type="PANTHER" id="PTHR42978">
    <property type="entry name" value="QUORUM-QUENCHING LACTONASE YTNP-RELATED-RELATED"/>
    <property type="match status" value="1"/>
</dbReference>
<evidence type="ECO:0000256" key="1">
    <source>
        <dbReference type="ARBA" id="ARBA00001947"/>
    </source>
</evidence>
<gene>
    <name evidence="7" type="ORF">ETB97_008448</name>
</gene>
<dbReference type="Gene3D" id="3.60.15.10">
    <property type="entry name" value="Ribonuclease Z/Hydroxyacylglutathione hydrolase-like"/>
    <property type="match status" value="1"/>
</dbReference>
<evidence type="ECO:0000259" key="6">
    <source>
        <dbReference type="SMART" id="SM00849"/>
    </source>
</evidence>
<dbReference type="SMART" id="SM00849">
    <property type="entry name" value="Lactamase_B"/>
    <property type="match status" value="1"/>
</dbReference>
<keyword evidence="4" id="KW-0378">Hydrolase</keyword>
<sequence>MGEHSLSTWGYLTTPANVLAGASQFPVDLPPQPHAMQNVIMIAALIYHPKVWPIPFDTGACEDMISSWGTKVVECAPRTWDKSTHGLPEVIRASGADEITDIRAAVLSHLHYDHAGGLEHFVGAGWCKGMSFNLVYNTDLEIWCYEELKNAFWTDATGPERATYLKDCLLVVQFKWKAFQGQPFEIFRGISFHRYPSHTVGSIAMELKLEKTGLVVLTGDAFHVKENYEGGIHPGTLTRAFNEWHRSREYIRTLVERKQATVMTLHIPMR</sequence>
<dbReference type="AlphaFoldDB" id="A0A8H5ZU81"/>
<evidence type="ECO:0000313" key="7">
    <source>
        <dbReference type="EMBL" id="KAF5855787.1"/>
    </source>
</evidence>
<feature type="domain" description="Metallo-beta-lactamase" evidence="6">
    <location>
        <begin position="36"/>
        <end position="266"/>
    </location>
</feature>
<evidence type="ECO:0000313" key="8">
    <source>
        <dbReference type="Proteomes" id="UP000541154"/>
    </source>
</evidence>
<dbReference type="Proteomes" id="UP000541154">
    <property type="component" value="Unassembled WGS sequence"/>
</dbReference>
<dbReference type="PANTHER" id="PTHR42978:SF2">
    <property type="entry name" value="102 KBASES UNSTABLE REGION: FROM 1 TO 119443"/>
    <property type="match status" value="1"/>
</dbReference>
<keyword evidence="3" id="KW-0479">Metal-binding</keyword>
<dbReference type="InterPro" id="IPR036866">
    <property type="entry name" value="RibonucZ/Hydroxyglut_hydro"/>
</dbReference>
<dbReference type="EMBL" id="SPNV01000384">
    <property type="protein sequence ID" value="KAF5855787.1"/>
    <property type="molecule type" value="Genomic_DNA"/>
</dbReference>
<dbReference type="InterPro" id="IPR001279">
    <property type="entry name" value="Metallo-B-lactamas"/>
</dbReference>
<comment type="caution">
    <text evidence="7">The sequence shown here is derived from an EMBL/GenBank/DDBJ whole genome shotgun (WGS) entry which is preliminary data.</text>
</comment>
<name>A0A8H5ZU81_PETAA</name>
<evidence type="ECO:0000256" key="3">
    <source>
        <dbReference type="ARBA" id="ARBA00022723"/>
    </source>
</evidence>
<comment type="similarity">
    <text evidence="2">Belongs to the metallo-beta-lactamase superfamily.</text>
</comment>
<reference evidence="7 8" key="1">
    <citation type="submission" date="2019-04" db="EMBL/GenBank/DDBJ databases">
        <title>Aspergillus burnettii sp. nov., novel species from soil in southeast Queensland.</title>
        <authorList>
            <person name="Gilchrist C.L.M."/>
            <person name="Pitt J.I."/>
            <person name="Lange L."/>
            <person name="Lacey H.J."/>
            <person name="Vuong D."/>
            <person name="Midgley D.J."/>
            <person name="Greenfield P."/>
            <person name="Bradbury M."/>
            <person name="Lacey E."/>
            <person name="Busk P.K."/>
            <person name="Pilgaard B."/>
            <person name="Chooi Y.H."/>
            <person name="Piggott A.M."/>
        </authorList>
    </citation>
    <scope>NUCLEOTIDE SEQUENCE [LARGE SCALE GENOMIC DNA]</scope>
    <source>
        <strain evidence="7 8">FRR 5400</strain>
    </source>
</reference>
<comment type="cofactor">
    <cofactor evidence="1">
        <name>Zn(2+)</name>
        <dbReference type="ChEBI" id="CHEBI:29105"/>
    </cofactor>
</comment>
<dbReference type="InterPro" id="IPR051013">
    <property type="entry name" value="MBL_superfamily_lactonases"/>
</dbReference>
<protein>
    <recommendedName>
        <fullName evidence="6">Metallo-beta-lactamase domain-containing protein</fullName>
    </recommendedName>
</protein>
<organism evidence="7 8">
    <name type="scientific">Petromyces alliaceus</name>
    <name type="common">Aspergillus alliaceus</name>
    <dbReference type="NCBI Taxonomy" id="209559"/>
    <lineage>
        <taxon>Eukaryota</taxon>
        <taxon>Fungi</taxon>
        <taxon>Dikarya</taxon>
        <taxon>Ascomycota</taxon>
        <taxon>Pezizomycotina</taxon>
        <taxon>Eurotiomycetes</taxon>
        <taxon>Eurotiomycetidae</taxon>
        <taxon>Eurotiales</taxon>
        <taxon>Aspergillaceae</taxon>
        <taxon>Aspergillus</taxon>
        <taxon>Aspergillus subgen. Circumdati</taxon>
    </lineage>
</organism>
<evidence type="ECO:0000256" key="4">
    <source>
        <dbReference type="ARBA" id="ARBA00022801"/>
    </source>
</evidence>
<evidence type="ECO:0000256" key="2">
    <source>
        <dbReference type="ARBA" id="ARBA00007749"/>
    </source>
</evidence>